<keyword evidence="5" id="KW-1133">Transmembrane helix</keyword>
<accession>A0A2D2Q3A1</accession>
<evidence type="ECO:0000259" key="6">
    <source>
        <dbReference type="Pfam" id="PF04085"/>
    </source>
</evidence>
<gene>
    <name evidence="7" type="ORF">BRW62_09245</name>
</gene>
<feature type="domain" description="Rod shape-determining protein MreC beta-barrel core" evidence="6">
    <location>
        <begin position="98"/>
        <end position="242"/>
    </location>
</feature>
<dbReference type="AlphaFoldDB" id="A0A2D2Q3A1"/>
<dbReference type="InterPro" id="IPR042175">
    <property type="entry name" value="Cell/Rod_MreC_2"/>
</dbReference>
<organism evidence="7 8">
    <name type="scientific">Parathermosynechococcus lividus PCC 6715</name>
    <dbReference type="NCBI Taxonomy" id="1917166"/>
    <lineage>
        <taxon>Bacteria</taxon>
        <taxon>Bacillati</taxon>
        <taxon>Cyanobacteriota</taxon>
        <taxon>Cyanophyceae</taxon>
        <taxon>Acaryochloridales</taxon>
        <taxon>Thermosynechococcaceae</taxon>
        <taxon>Parathermosynechococcus</taxon>
    </lineage>
</organism>
<dbReference type="Gene3D" id="2.40.10.350">
    <property type="entry name" value="Rod shape-determining protein MreC, domain 2"/>
    <property type="match status" value="1"/>
</dbReference>
<keyword evidence="5" id="KW-0812">Transmembrane</keyword>
<dbReference type="RefSeq" id="WP_099799237.1">
    <property type="nucleotide sequence ID" value="NZ_CP018092.1"/>
</dbReference>
<dbReference type="NCBIfam" id="TIGR00219">
    <property type="entry name" value="mreC"/>
    <property type="match status" value="1"/>
</dbReference>
<dbReference type="InterPro" id="IPR007221">
    <property type="entry name" value="MreC"/>
</dbReference>
<proteinExistence type="inferred from homology"/>
<dbReference type="Proteomes" id="UP000231057">
    <property type="component" value="Chromosome"/>
</dbReference>
<dbReference type="InterPro" id="IPR055342">
    <property type="entry name" value="MreC_beta-barrel_core"/>
</dbReference>
<dbReference type="Gene3D" id="2.40.10.340">
    <property type="entry name" value="Rod shape-determining protein MreC, domain 1"/>
    <property type="match status" value="1"/>
</dbReference>
<evidence type="ECO:0000256" key="3">
    <source>
        <dbReference type="ARBA" id="ARBA00022960"/>
    </source>
</evidence>
<reference evidence="7 8" key="1">
    <citation type="submission" date="2016-11" db="EMBL/GenBank/DDBJ databases">
        <title>Complete genome sequence of thermophilic cyanobacteria strain Synechococcus sp. PCC6715.</title>
        <authorList>
            <person name="Tang J."/>
            <person name="Daroch M."/>
            <person name="Liang Y."/>
            <person name="Jiang D."/>
            <person name="Shah M."/>
        </authorList>
    </citation>
    <scope>NUCLEOTIDE SEQUENCE [LARGE SCALE GENOMIC DNA]</scope>
    <source>
        <strain evidence="7 8">PCC 6715</strain>
    </source>
</reference>
<evidence type="ECO:0000256" key="2">
    <source>
        <dbReference type="ARBA" id="ARBA00013855"/>
    </source>
</evidence>
<dbReference type="OrthoDB" id="9792313at2"/>
<keyword evidence="3" id="KW-0133">Cell shape</keyword>
<evidence type="ECO:0000256" key="5">
    <source>
        <dbReference type="SAM" id="Phobius"/>
    </source>
</evidence>
<keyword evidence="8" id="KW-1185">Reference proteome</keyword>
<evidence type="ECO:0000256" key="1">
    <source>
        <dbReference type="ARBA" id="ARBA00009369"/>
    </source>
</evidence>
<reference evidence="8" key="2">
    <citation type="journal article" date="2022" name="Front. Microbiol.">
        <title>Comparative Genomic Analysis Revealed Distinct Molecular Components and Organization of CO2-Concentrating Mechanism in Thermophilic Cyanobacteria.</title>
        <authorList>
            <person name="Tang J."/>
            <person name="Zhou H."/>
            <person name="Yao D."/>
            <person name="Riaz S."/>
            <person name="You D."/>
            <person name="Klepacz-Smolka A."/>
            <person name="Daroch M."/>
        </authorList>
    </citation>
    <scope>NUCLEOTIDE SEQUENCE [LARGE SCALE GENOMIC DNA]</scope>
    <source>
        <strain evidence="8">PCC 6715</strain>
    </source>
</reference>
<evidence type="ECO:0000313" key="8">
    <source>
        <dbReference type="Proteomes" id="UP000231057"/>
    </source>
</evidence>
<dbReference type="GO" id="GO:0008360">
    <property type="term" value="P:regulation of cell shape"/>
    <property type="evidence" value="ECO:0007669"/>
    <property type="project" value="UniProtKB-KW"/>
</dbReference>
<dbReference type="KEGG" id="slw:BRW62_09245"/>
<dbReference type="GO" id="GO:0005886">
    <property type="term" value="C:plasma membrane"/>
    <property type="evidence" value="ECO:0007669"/>
    <property type="project" value="TreeGrafter"/>
</dbReference>
<evidence type="ECO:0000256" key="4">
    <source>
        <dbReference type="ARBA" id="ARBA00032089"/>
    </source>
</evidence>
<sequence>MAVFWRWWGRYAGGLLLTVLILIGAWILRETNGAAIREFYRLLNLPLQQRGDEQQSLIQARTWQLEQQLAELQAENARLRQLLNTPMLPNLEGRIVPVIGRSSDQWWRFLLLGEGSRQGLSIGGVVIGNGGLVGRITSITPNTSRVMLLTDPASRIGVVVGRTRQMGILRGQLNQQVIVEFLEKDPKVQPKDTLFTSALSSLFPAGIPVGEVQSVELEDPTRPHATVILGAPIDRLEWVTVIPYAESTDTFTPN</sequence>
<dbReference type="Pfam" id="PF04085">
    <property type="entry name" value="MreC"/>
    <property type="match status" value="1"/>
</dbReference>
<comment type="similarity">
    <text evidence="1">Belongs to the MreC family.</text>
</comment>
<keyword evidence="5" id="KW-0472">Membrane</keyword>
<protein>
    <recommendedName>
        <fullName evidence="2">Cell shape-determining protein MreC</fullName>
    </recommendedName>
    <alternativeName>
        <fullName evidence="4">Cell shape protein MreC</fullName>
    </alternativeName>
</protein>
<dbReference type="EMBL" id="CP018092">
    <property type="protein sequence ID" value="ATS18899.1"/>
    <property type="molecule type" value="Genomic_DNA"/>
</dbReference>
<dbReference type="PANTHER" id="PTHR34138:SF1">
    <property type="entry name" value="CELL SHAPE-DETERMINING PROTEIN MREC"/>
    <property type="match status" value="1"/>
</dbReference>
<dbReference type="InterPro" id="IPR042177">
    <property type="entry name" value="Cell/Rod_1"/>
</dbReference>
<dbReference type="PANTHER" id="PTHR34138">
    <property type="entry name" value="CELL SHAPE-DETERMINING PROTEIN MREC"/>
    <property type="match status" value="1"/>
</dbReference>
<name>A0A2D2Q3A1_PARLV</name>
<evidence type="ECO:0000313" key="7">
    <source>
        <dbReference type="EMBL" id="ATS18899.1"/>
    </source>
</evidence>
<feature type="transmembrane region" description="Helical" evidence="5">
    <location>
        <begin position="7"/>
        <end position="28"/>
    </location>
</feature>